<evidence type="ECO:0000256" key="6">
    <source>
        <dbReference type="ARBA" id="ARBA00022822"/>
    </source>
</evidence>
<comment type="pathway">
    <text evidence="2 9">Amino-acid biosynthesis; L-tryptophan biosynthesis; L-tryptophan from chorismate: step 3/5.</text>
</comment>
<keyword evidence="6 9" id="KW-0822">Tryptophan biosynthesis</keyword>
<evidence type="ECO:0000313" key="12">
    <source>
        <dbReference type="Proteomes" id="UP000262583"/>
    </source>
</evidence>
<dbReference type="Pfam" id="PF00697">
    <property type="entry name" value="PRAI"/>
    <property type="match status" value="1"/>
</dbReference>
<dbReference type="GO" id="GO:0004640">
    <property type="term" value="F:phosphoribosylanthranilate isomerase activity"/>
    <property type="evidence" value="ECO:0007669"/>
    <property type="project" value="UniProtKB-UniRule"/>
</dbReference>
<dbReference type="Proteomes" id="UP000262583">
    <property type="component" value="Chromosome"/>
</dbReference>
<dbReference type="InterPro" id="IPR001240">
    <property type="entry name" value="PRAI_dom"/>
</dbReference>
<gene>
    <name evidence="9" type="primary">trpF</name>
    <name evidence="11" type="ORF">BRCON_0886</name>
</gene>
<evidence type="ECO:0000256" key="9">
    <source>
        <dbReference type="HAMAP-Rule" id="MF_00135"/>
    </source>
</evidence>
<dbReference type="UniPathway" id="UPA00035">
    <property type="reaction ID" value="UER00042"/>
</dbReference>
<dbReference type="InterPro" id="IPR044643">
    <property type="entry name" value="TrpF_fam"/>
</dbReference>
<dbReference type="InterPro" id="IPR011060">
    <property type="entry name" value="RibuloseP-bd_barrel"/>
</dbReference>
<sequence length="213" mass="23167">MATKVKICGITSVADALHAAACGADFLGFVFYPKSPRYVVPERAKEIVEEVSHEFPSIIPVAVVVNEPFDQLLRLSEHSGIRWFQLHGEESPALCAQVRGCGMTVIKALRFGAGAPPVAWEEYRVDYFLCDTFDSKQAGGTGRAWETNALPAGFPLKHSFLAGGLRPATVSALIRELRPWGVDVSSGVEIRPGVKDRKLVESFISAVRHAESS</sequence>
<comment type="catalytic activity">
    <reaction evidence="1 9">
        <text>N-(5-phospho-beta-D-ribosyl)anthranilate = 1-(2-carboxyphenylamino)-1-deoxy-D-ribulose 5-phosphate</text>
        <dbReference type="Rhea" id="RHEA:21540"/>
        <dbReference type="ChEBI" id="CHEBI:18277"/>
        <dbReference type="ChEBI" id="CHEBI:58613"/>
        <dbReference type="EC" id="5.3.1.24"/>
    </reaction>
</comment>
<dbReference type="PANTHER" id="PTHR42894">
    <property type="entry name" value="N-(5'-PHOSPHORIBOSYL)ANTHRANILATE ISOMERASE"/>
    <property type="match status" value="1"/>
</dbReference>
<dbReference type="HAMAP" id="MF_00135">
    <property type="entry name" value="PRAI"/>
    <property type="match status" value="1"/>
</dbReference>
<accession>A0A2Z4Y571</accession>
<evidence type="ECO:0000256" key="8">
    <source>
        <dbReference type="ARBA" id="ARBA00023235"/>
    </source>
</evidence>
<dbReference type="EC" id="5.3.1.24" evidence="3 9"/>
<comment type="similarity">
    <text evidence="9">Belongs to the TrpF family.</text>
</comment>
<dbReference type="PANTHER" id="PTHR42894:SF1">
    <property type="entry name" value="N-(5'-PHOSPHORIBOSYL)ANTHRANILATE ISOMERASE"/>
    <property type="match status" value="1"/>
</dbReference>
<dbReference type="GO" id="GO:0000162">
    <property type="term" value="P:L-tryptophan biosynthetic process"/>
    <property type="evidence" value="ECO:0007669"/>
    <property type="project" value="UniProtKB-UniRule"/>
</dbReference>
<dbReference type="SUPFAM" id="SSF51366">
    <property type="entry name" value="Ribulose-phoshate binding barrel"/>
    <property type="match status" value="1"/>
</dbReference>
<dbReference type="AlphaFoldDB" id="A0A2Z4Y571"/>
<dbReference type="Gene3D" id="3.20.20.70">
    <property type="entry name" value="Aldolase class I"/>
    <property type="match status" value="1"/>
</dbReference>
<keyword evidence="7 9" id="KW-0057">Aromatic amino acid biosynthesis</keyword>
<evidence type="ECO:0000256" key="5">
    <source>
        <dbReference type="ARBA" id="ARBA00022605"/>
    </source>
</evidence>
<feature type="domain" description="N-(5'phosphoribosyl) anthranilate isomerase (PRAI)" evidence="10">
    <location>
        <begin position="5"/>
        <end position="205"/>
    </location>
</feature>
<evidence type="ECO:0000256" key="2">
    <source>
        <dbReference type="ARBA" id="ARBA00004664"/>
    </source>
</evidence>
<dbReference type="InterPro" id="IPR013785">
    <property type="entry name" value="Aldolase_TIM"/>
</dbReference>
<keyword evidence="5 9" id="KW-0028">Amino-acid biosynthesis</keyword>
<keyword evidence="8 9" id="KW-0413">Isomerase</keyword>
<name>A0A2Z4Y571_SUMC1</name>
<reference evidence="11 12" key="1">
    <citation type="submission" date="2018-05" db="EMBL/GenBank/DDBJ databases">
        <title>A metagenomic window into the 2 km-deep terrestrial subsurface aquifer revealed taxonomically and functionally diverse microbial community comprising novel uncultured bacterial lineages.</title>
        <authorList>
            <person name="Kadnikov V.V."/>
            <person name="Mardanov A.V."/>
            <person name="Beletsky A.V."/>
            <person name="Banks D."/>
            <person name="Pimenov N.V."/>
            <person name="Frank Y.A."/>
            <person name="Karnachuk O.V."/>
            <person name="Ravin N.V."/>
        </authorList>
    </citation>
    <scope>NUCLEOTIDE SEQUENCE [LARGE SCALE GENOMIC DNA]</scope>
    <source>
        <strain evidence="11">BY</strain>
    </source>
</reference>
<proteinExistence type="inferred from homology"/>
<protein>
    <recommendedName>
        <fullName evidence="4 9">N-(5'-phosphoribosyl)anthranilate isomerase</fullName>
        <shortName evidence="9">PRAI</shortName>
        <ecNumber evidence="3 9">5.3.1.24</ecNumber>
    </recommendedName>
</protein>
<evidence type="ECO:0000256" key="3">
    <source>
        <dbReference type="ARBA" id="ARBA00012572"/>
    </source>
</evidence>
<evidence type="ECO:0000256" key="7">
    <source>
        <dbReference type="ARBA" id="ARBA00023141"/>
    </source>
</evidence>
<evidence type="ECO:0000259" key="10">
    <source>
        <dbReference type="Pfam" id="PF00697"/>
    </source>
</evidence>
<dbReference type="CDD" id="cd00405">
    <property type="entry name" value="PRAI"/>
    <property type="match status" value="1"/>
</dbReference>
<evidence type="ECO:0000256" key="4">
    <source>
        <dbReference type="ARBA" id="ARBA00022272"/>
    </source>
</evidence>
<dbReference type="KEGG" id="schv:BRCON_0886"/>
<evidence type="ECO:0000313" key="11">
    <source>
        <dbReference type="EMBL" id="AXA35663.1"/>
    </source>
</evidence>
<organism evidence="11 12">
    <name type="scientific">Sumerlaea chitinivorans</name>
    <dbReference type="NCBI Taxonomy" id="2250252"/>
    <lineage>
        <taxon>Bacteria</taxon>
        <taxon>Candidatus Sumerlaeota</taxon>
        <taxon>Candidatus Sumerlaeia</taxon>
        <taxon>Candidatus Sumerlaeales</taxon>
        <taxon>Candidatus Sumerlaeaceae</taxon>
        <taxon>Candidatus Sumerlaea</taxon>
    </lineage>
</organism>
<dbReference type="EMBL" id="CP030759">
    <property type="protein sequence ID" value="AXA35663.1"/>
    <property type="molecule type" value="Genomic_DNA"/>
</dbReference>
<evidence type="ECO:0000256" key="1">
    <source>
        <dbReference type="ARBA" id="ARBA00001164"/>
    </source>
</evidence>